<evidence type="ECO:0000313" key="1">
    <source>
        <dbReference type="EMBL" id="KAH7300381.1"/>
    </source>
</evidence>
<comment type="caution">
    <text evidence="1">The sequence shown here is derived from an EMBL/GenBank/DDBJ whole genome shotgun (WGS) entry which is preliminary data.</text>
</comment>
<proteinExistence type="predicted"/>
<name>A0A8T2RWZ1_CERRI</name>
<reference evidence="1" key="1">
    <citation type="submission" date="2021-08" db="EMBL/GenBank/DDBJ databases">
        <title>WGS assembly of Ceratopteris richardii.</title>
        <authorList>
            <person name="Marchant D.B."/>
            <person name="Chen G."/>
            <person name="Jenkins J."/>
            <person name="Shu S."/>
            <person name="Leebens-Mack J."/>
            <person name="Grimwood J."/>
            <person name="Schmutz J."/>
            <person name="Soltis P."/>
            <person name="Soltis D."/>
            <person name="Chen Z.-H."/>
        </authorList>
    </citation>
    <scope>NUCLEOTIDE SEQUENCE</scope>
    <source>
        <strain evidence="1">Whitten #5841</strain>
        <tissue evidence="1">Leaf</tissue>
    </source>
</reference>
<dbReference type="AlphaFoldDB" id="A0A8T2RWZ1"/>
<keyword evidence="2" id="KW-1185">Reference proteome</keyword>
<dbReference type="EMBL" id="CM035429">
    <property type="protein sequence ID" value="KAH7300381.1"/>
    <property type="molecule type" value="Genomic_DNA"/>
</dbReference>
<sequence length="121" mass="13863">MHLRDFPALRVHATAAGTEVSILPSPFMFCILGHGQATMLTHVLCTSILALSNSSPSFLQHLQIYLKVKHCHLPHLFHRRTCNIGCKGKDFLGSRSHSFRHTHPLFFLNLHCKYQPAYFRR</sequence>
<protein>
    <submittedName>
        <fullName evidence="1">Uncharacterized protein</fullName>
    </submittedName>
</protein>
<accession>A0A8T2RWZ1</accession>
<gene>
    <name evidence="1" type="ORF">KP509_24G059600</name>
</gene>
<dbReference type="Proteomes" id="UP000825935">
    <property type="component" value="Chromosome 24"/>
</dbReference>
<evidence type="ECO:0000313" key="2">
    <source>
        <dbReference type="Proteomes" id="UP000825935"/>
    </source>
</evidence>
<organism evidence="1 2">
    <name type="scientific">Ceratopteris richardii</name>
    <name type="common">Triangle waterfern</name>
    <dbReference type="NCBI Taxonomy" id="49495"/>
    <lineage>
        <taxon>Eukaryota</taxon>
        <taxon>Viridiplantae</taxon>
        <taxon>Streptophyta</taxon>
        <taxon>Embryophyta</taxon>
        <taxon>Tracheophyta</taxon>
        <taxon>Polypodiopsida</taxon>
        <taxon>Polypodiidae</taxon>
        <taxon>Polypodiales</taxon>
        <taxon>Pteridineae</taxon>
        <taxon>Pteridaceae</taxon>
        <taxon>Parkerioideae</taxon>
        <taxon>Ceratopteris</taxon>
    </lineage>
</organism>